<evidence type="ECO:0000259" key="4">
    <source>
        <dbReference type="Pfam" id="PF13511"/>
    </source>
</evidence>
<feature type="signal peptide" evidence="3">
    <location>
        <begin position="1"/>
        <end position="17"/>
    </location>
</feature>
<proteinExistence type="predicted"/>
<dbReference type="RefSeq" id="WP_227180909.1">
    <property type="nucleotide sequence ID" value="NZ_JAJBZT010000005.1"/>
</dbReference>
<dbReference type="Pfam" id="PF13511">
    <property type="entry name" value="DUF4124"/>
    <property type="match status" value="1"/>
</dbReference>
<evidence type="ECO:0000256" key="2">
    <source>
        <dbReference type="SAM" id="MobiDB-lite"/>
    </source>
</evidence>
<keyword evidence="3" id="KW-0732">Signal</keyword>
<dbReference type="Proteomes" id="UP001165395">
    <property type="component" value="Unassembled WGS sequence"/>
</dbReference>
<feature type="compositionally biased region" description="Low complexity" evidence="2">
    <location>
        <begin position="67"/>
        <end position="76"/>
    </location>
</feature>
<evidence type="ECO:0000313" key="6">
    <source>
        <dbReference type="Proteomes" id="UP001165395"/>
    </source>
</evidence>
<name>A0ABS8D7D1_9NEIS</name>
<evidence type="ECO:0000256" key="1">
    <source>
        <dbReference type="SAM" id="Coils"/>
    </source>
</evidence>
<protein>
    <submittedName>
        <fullName evidence="5">DUF4124 domain-containing protein</fullName>
    </submittedName>
</protein>
<feature type="compositionally biased region" description="Basic and acidic residues" evidence="2">
    <location>
        <begin position="80"/>
        <end position="91"/>
    </location>
</feature>
<feature type="chain" id="PRO_5047134504" evidence="3">
    <location>
        <begin position="18"/>
        <end position="154"/>
    </location>
</feature>
<comment type="caution">
    <text evidence="5">The sequence shown here is derived from an EMBL/GenBank/DDBJ whole genome shotgun (WGS) entry which is preliminary data.</text>
</comment>
<dbReference type="EMBL" id="JAJBZT010000005">
    <property type="protein sequence ID" value="MCB6184111.1"/>
    <property type="molecule type" value="Genomic_DNA"/>
</dbReference>
<keyword evidence="1" id="KW-0175">Coiled coil</keyword>
<reference evidence="5" key="1">
    <citation type="submission" date="2021-10" db="EMBL/GenBank/DDBJ databases">
        <title>The complete genome sequence of Leeia sp. TBRC 13508.</title>
        <authorList>
            <person name="Charoenyingcharoen P."/>
            <person name="Yukphan P."/>
        </authorList>
    </citation>
    <scope>NUCLEOTIDE SEQUENCE</scope>
    <source>
        <strain evidence="5">TBRC 13508</strain>
    </source>
</reference>
<feature type="coiled-coil region" evidence="1">
    <location>
        <begin position="97"/>
        <end position="147"/>
    </location>
</feature>
<feature type="domain" description="DUF4124" evidence="4">
    <location>
        <begin position="9"/>
        <end position="50"/>
    </location>
</feature>
<organism evidence="5 6">
    <name type="scientific">Leeia speluncae</name>
    <dbReference type="NCBI Taxonomy" id="2884804"/>
    <lineage>
        <taxon>Bacteria</taxon>
        <taxon>Pseudomonadati</taxon>
        <taxon>Pseudomonadota</taxon>
        <taxon>Betaproteobacteria</taxon>
        <taxon>Neisseriales</taxon>
        <taxon>Leeiaceae</taxon>
        <taxon>Leeia</taxon>
    </lineage>
</organism>
<dbReference type="InterPro" id="IPR025392">
    <property type="entry name" value="DUF4124"/>
</dbReference>
<sequence>MKKLLLVGLLLSPAVMADTIYKVVDANGNVTYTNSPVKGAQRLNFDDAVAPNGFSSGGAAKPKREASSTATATPTSFPRVDTETQKRRDNTRAQVLQDELNDEVKLFEESRKALSDATAQKQPADKLAKLQNSVTLHSKNIEALRKELAGVKEF</sequence>
<accession>A0ABS8D7D1</accession>
<evidence type="ECO:0000256" key="3">
    <source>
        <dbReference type="SAM" id="SignalP"/>
    </source>
</evidence>
<keyword evidence="6" id="KW-1185">Reference proteome</keyword>
<feature type="region of interest" description="Disordered" evidence="2">
    <location>
        <begin position="51"/>
        <end position="96"/>
    </location>
</feature>
<evidence type="ECO:0000313" key="5">
    <source>
        <dbReference type="EMBL" id="MCB6184111.1"/>
    </source>
</evidence>
<gene>
    <name evidence="5" type="ORF">LIN78_11195</name>
</gene>